<dbReference type="CDD" id="cd23829">
    <property type="entry name" value="RWD_RWDD2"/>
    <property type="match status" value="1"/>
</dbReference>
<gene>
    <name evidence="2" type="primary">Rwdd2a</name>
    <name evidence="2" type="ORF">GTO96_0014782</name>
</gene>
<dbReference type="Pfam" id="PF05773">
    <property type="entry name" value="RWD"/>
    <property type="match status" value="1"/>
</dbReference>
<dbReference type="InterPro" id="IPR016135">
    <property type="entry name" value="UBQ-conjugating_enzyme/RWD"/>
</dbReference>
<dbReference type="PANTHER" id="PTHR15955:SF3">
    <property type="entry name" value="RWD DOMAIN-CONTAINING PROTEIN 2A"/>
    <property type="match status" value="1"/>
</dbReference>
<dbReference type="PANTHER" id="PTHR15955">
    <property type="entry name" value="RWD DOMAIN CONTAINING PROTEIN 2"/>
    <property type="match status" value="1"/>
</dbReference>
<dbReference type="PROSITE" id="PS50908">
    <property type="entry name" value="RWD"/>
    <property type="match status" value="1"/>
</dbReference>
<evidence type="ECO:0000313" key="2">
    <source>
        <dbReference type="EMBL" id="KAG2468625.1"/>
    </source>
</evidence>
<protein>
    <submittedName>
        <fullName evidence="2">RWD2A protein</fullName>
    </submittedName>
</protein>
<dbReference type="PIRSF" id="PIRSF038021">
    <property type="entry name" value="UCP038021_RWDD2"/>
    <property type="match status" value="1"/>
</dbReference>
<accession>A0A8X7XJZ3</accession>
<dbReference type="InterPro" id="IPR017359">
    <property type="entry name" value="Phi-like"/>
</dbReference>
<dbReference type="InterPro" id="IPR010541">
    <property type="entry name" value="Prp3_C"/>
</dbReference>
<proteinExistence type="predicted"/>
<dbReference type="CDD" id="cd24163">
    <property type="entry name" value="RWDD2_C"/>
    <property type="match status" value="1"/>
</dbReference>
<comment type="caution">
    <text evidence="2">The sequence shown here is derived from an EMBL/GenBank/DDBJ whole genome shotgun (WGS) entry which is preliminary data.</text>
</comment>
<feature type="non-terminal residue" evidence="2">
    <location>
        <position position="275"/>
    </location>
</feature>
<dbReference type="Proteomes" id="UP000886611">
    <property type="component" value="Unassembled WGS sequence"/>
</dbReference>
<dbReference type="InterPro" id="IPR006575">
    <property type="entry name" value="RWD_dom"/>
</dbReference>
<keyword evidence="3" id="KW-1185">Reference proteome</keyword>
<dbReference type="Gene3D" id="3.10.110.10">
    <property type="entry name" value="Ubiquitin Conjugating Enzyme"/>
    <property type="match status" value="1"/>
</dbReference>
<dbReference type="AlphaFoldDB" id="A0A8X7XJZ3"/>
<feature type="non-terminal residue" evidence="2">
    <location>
        <position position="1"/>
    </location>
</feature>
<reference evidence="2 3" key="1">
    <citation type="journal article" date="2021" name="Cell">
        <title>Tracing the genetic footprints of vertebrate landing in non-teleost ray-finned fishes.</title>
        <authorList>
            <person name="Bi X."/>
            <person name="Wang K."/>
            <person name="Yang L."/>
            <person name="Pan H."/>
            <person name="Jiang H."/>
            <person name="Wei Q."/>
            <person name="Fang M."/>
            <person name="Yu H."/>
            <person name="Zhu C."/>
            <person name="Cai Y."/>
            <person name="He Y."/>
            <person name="Gan X."/>
            <person name="Zeng H."/>
            <person name="Yu D."/>
            <person name="Zhu Y."/>
            <person name="Jiang H."/>
            <person name="Qiu Q."/>
            <person name="Yang H."/>
            <person name="Zhang Y.E."/>
            <person name="Wang W."/>
            <person name="Zhu M."/>
            <person name="He S."/>
            <person name="Zhang G."/>
        </authorList>
    </citation>
    <scope>NUCLEOTIDE SEQUENCE [LARGE SCALE GENOMIC DNA]</scope>
    <source>
        <strain evidence="2">Bchr_013</strain>
    </source>
</reference>
<sequence length="275" mass="32019">MLQSMFPGDGELTLEDANAVNRVKRYLESCCEVATPSRIEFAVVLSVAERPVKIVLHVCLPHQYPNVAPELFARSAALDRLQQRQLNEDLISFVNTCERGELCISLAIQWIQDNCQYYIGNVKPALEMTQKSPEIRETFYRMWIYSHHIYRHELRKKILDLAKKLGLTGFCLTGKPGVICIEGVKQDCEEFWHTIRYPNWKHISCKHTETIPEVSSIEECRVFKTFEELIFEAHGDYGLRNDYHMDLGQFLEYLKEHKSEHVFHILFGIEGRSHS</sequence>
<name>A0A8X7XJZ3_POLSE</name>
<dbReference type="SMART" id="SM00591">
    <property type="entry name" value="RWD"/>
    <property type="match status" value="1"/>
</dbReference>
<evidence type="ECO:0000259" key="1">
    <source>
        <dbReference type="PROSITE" id="PS50908"/>
    </source>
</evidence>
<dbReference type="InterPro" id="IPR059181">
    <property type="entry name" value="RWDD2A-B_C"/>
</dbReference>
<feature type="domain" description="RWD" evidence="1">
    <location>
        <begin position="1"/>
        <end position="118"/>
    </location>
</feature>
<dbReference type="Pfam" id="PF06544">
    <property type="entry name" value="Prp3_C"/>
    <property type="match status" value="1"/>
</dbReference>
<evidence type="ECO:0000313" key="3">
    <source>
        <dbReference type="Proteomes" id="UP000886611"/>
    </source>
</evidence>
<dbReference type="SUPFAM" id="SSF54495">
    <property type="entry name" value="UBC-like"/>
    <property type="match status" value="1"/>
</dbReference>
<organism evidence="2 3">
    <name type="scientific">Polypterus senegalus</name>
    <name type="common">Senegal bichir</name>
    <dbReference type="NCBI Taxonomy" id="55291"/>
    <lineage>
        <taxon>Eukaryota</taxon>
        <taxon>Metazoa</taxon>
        <taxon>Chordata</taxon>
        <taxon>Craniata</taxon>
        <taxon>Vertebrata</taxon>
        <taxon>Euteleostomi</taxon>
        <taxon>Actinopterygii</taxon>
        <taxon>Polypteriformes</taxon>
        <taxon>Polypteridae</taxon>
        <taxon>Polypterus</taxon>
    </lineage>
</organism>
<dbReference type="EMBL" id="JAATIS010000485">
    <property type="protein sequence ID" value="KAG2468625.1"/>
    <property type="molecule type" value="Genomic_DNA"/>
</dbReference>